<dbReference type="PROSITE" id="PS52035">
    <property type="entry name" value="PEPTIDASE_M14"/>
    <property type="match status" value="1"/>
</dbReference>
<keyword evidence="7" id="KW-0378">Hydrolase</keyword>
<dbReference type="FunFam" id="3.40.630.10:FF:000084">
    <property type="entry name" value="Carboxypeptidase B2"/>
    <property type="match status" value="1"/>
</dbReference>
<evidence type="ECO:0000256" key="7">
    <source>
        <dbReference type="ARBA" id="ARBA00022801"/>
    </source>
</evidence>
<evidence type="ECO:0000256" key="9">
    <source>
        <dbReference type="ARBA" id="ARBA00023049"/>
    </source>
</evidence>
<dbReference type="PANTHER" id="PTHR11705:SF91">
    <property type="entry name" value="FI01817P-RELATED"/>
    <property type="match status" value="1"/>
</dbReference>
<accession>A0AAF3J791</accession>
<feature type="active site" description="Proton donor/acceptor" evidence="10">
    <location>
        <position position="331"/>
    </location>
</feature>
<dbReference type="PANTHER" id="PTHR11705">
    <property type="entry name" value="PROTEASE FAMILY M14 CARBOXYPEPTIDASE A,B"/>
    <property type="match status" value="1"/>
</dbReference>
<evidence type="ECO:0000256" key="11">
    <source>
        <dbReference type="SAM" id="SignalP"/>
    </source>
</evidence>
<organism evidence="13 14">
    <name type="scientific">Mesorhabditis belari</name>
    <dbReference type="NCBI Taxonomy" id="2138241"/>
    <lineage>
        <taxon>Eukaryota</taxon>
        <taxon>Metazoa</taxon>
        <taxon>Ecdysozoa</taxon>
        <taxon>Nematoda</taxon>
        <taxon>Chromadorea</taxon>
        <taxon>Rhabditida</taxon>
        <taxon>Rhabditina</taxon>
        <taxon>Rhabditomorpha</taxon>
        <taxon>Rhabditoidea</taxon>
        <taxon>Rhabditidae</taxon>
        <taxon>Mesorhabditinae</taxon>
        <taxon>Mesorhabditis</taxon>
    </lineage>
</organism>
<evidence type="ECO:0000256" key="4">
    <source>
        <dbReference type="ARBA" id="ARBA00022670"/>
    </source>
</evidence>
<dbReference type="GO" id="GO:0004181">
    <property type="term" value="F:metallocarboxypeptidase activity"/>
    <property type="evidence" value="ECO:0007669"/>
    <property type="project" value="InterPro"/>
</dbReference>
<dbReference type="AlphaFoldDB" id="A0AAF3J791"/>
<reference evidence="14" key="1">
    <citation type="submission" date="2024-02" db="UniProtKB">
        <authorList>
            <consortium name="WormBaseParasite"/>
        </authorList>
    </citation>
    <scope>IDENTIFICATION</scope>
</reference>
<evidence type="ECO:0000313" key="14">
    <source>
        <dbReference type="WBParaSite" id="MBELARI_LOCUS20596"/>
    </source>
</evidence>
<feature type="domain" description="Peptidase M14" evidence="12">
    <location>
        <begin position="60"/>
        <end position="366"/>
    </location>
</feature>
<name>A0AAF3J791_9BILA</name>
<protein>
    <submittedName>
        <fullName evidence="14">Peptidase M14 carboxypeptidase A domain-containing protein</fullName>
    </submittedName>
</protein>
<keyword evidence="3" id="KW-0121">Carboxypeptidase</keyword>
<dbReference type="SUPFAM" id="SSF53187">
    <property type="entry name" value="Zn-dependent exopeptidases"/>
    <property type="match status" value="1"/>
</dbReference>
<keyword evidence="5" id="KW-0479">Metal-binding</keyword>
<dbReference type="InterPro" id="IPR000834">
    <property type="entry name" value="Peptidase_M14"/>
</dbReference>
<keyword evidence="4" id="KW-0645">Protease</keyword>
<evidence type="ECO:0000259" key="12">
    <source>
        <dbReference type="PROSITE" id="PS52035"/>
    </source>
</evidence>
<keyword evidence="9" id="KW-0482">Metalloprotease</keyword>
<dbReference type="GO" id="GO:0008270">
    <property type="term" value="F:zinc ion binding"/>
    <property type="evidence" value="ECO:0007669"/>
    <property type="project" value="InterPro"/>
</dbReference>
<dbReference type="SMART" id="SM00631">
    <property type="entry name" value="Zn_pept"/>
    <property type="match status" value="1"/>
</dbReference>
<dbReference type="PRINTS" id="PR00765">
    <property type="entry name" value="CRBOXYPTASEA"/>
</dbReference>
<evidence type="ECO:0000313" key="13">
    <source>
        <dbReference type="Proteomes" id="UP000887575"/>
    </source>
</evidence>
<feature type="chain" id="PRO_5042055042" evidence="11">
    <location>
        <begin position="19"/>
        <end position="413"/>
    </location>
</feature>
<evidence type="ECO:0000256" key="3">
    <source>
        <dbReference type="ARBA" id="ARBA00022645"/>
    </source>
</evidence>
<dbReference type="GO" id="GO:0006508">
    <property type="term" value="P:proteolysis"/>
    <property type="evidence" value="ECO:0007669"/>
    <property type="project" value="UniProtKB-KW"/>
</dbReference>
<dbReference type="Gene3D" id="3.40.630.10">
    <property type="entry name" value="Zn peptidases"/>
    <property type="match status" value="1"/>
</dbReference>
<proteinExistence type="inferred from homology"/>
<feature type="signal peptide" evidence="11">
    <location>
        <begin position="1"/>
        <end position="18"/>
    </location>
</feature>
<evidence type="ECO:0000256" key="10">
    <source>
        <dbReference type="PROSITE-ProRule" id="PRU01379"/>
    </source>
</evidence>
<evidence type="ECO:0000256" key="1">
    <source>
        <dbReference type="ARBA" id="ARBA00001947"/>
    </source>
</evidence>
<evidence type="ECO:0000256" key="6">
    <source>
        <dbReference type="ARBA" id="ARBA00022729"/>
    </source>
</evidence>
<evidence type="ECO:0000256" key="8">
    <source>
        <dbReference type="ARBA" id="ARBA00022833"/>
    </source>
</evidence>
<evidence type="ECO:0000256" key="5">
    <source>
        <dbReference type="ARBA" id="ARBA00022723"/>
    </source>
</evidence>
<keyword evidence="8" id="KW-0862">Zinc</keyword>
<comment type="similarity">
    <text evidence="2 10">Belongs to the peptidase M14 family.</text>
</comment>
<dbReference type="GO" id="GO:0005615">
    <property type="term" value="C:extracellular space"/>
    <property type="evidence" value="ECO:0007669"/>
    <property type="project" value="TreeGrafter"/>
</dbReference>
<sequence length="413" mass="48331">MRFELFPLFLGSIHLIKSLPVVDDALRQKREKERNEAIYAQFESIFPALPPKNVPLQPGDYYSLRQIENFMYQLAETHANTTVITVGRSEQNREILGVQLGIDETKPYVVIDAGIHAREWSAIHVGYYLIERYSKLLESKDAMISRFLSHFNLVIVPVLNPDGYIYTRDEVTEPFKHRLWRKNRSTMRCFSRIRCCEGVDLNRNWDLAFTAKTDGVEDPCSDVYPGPKPFSEAETRTYSEWLRSLPKLEAYFTLHSHGQLWLYPYAYAKETYPKSIERAVYVSEKVVEAIYRYNGTRYYHGSPADMLYTSPGSSMDWVQRELNPKFAFTIEVRPLTKEYGFILEKSLLIPASEEIFIGINVVLEESIRFRQFPYQFTGTTQRPRPRVEMLEQKDPVDPSDEKFDEAWMKWIDS</sequence>
<dbReference type="Proteomes" id="UP000887575">
    <property type="component" value="Unassembled WGS sequence"/>
</dbReference>
<dbReference type="Pfam" id="PF00246">
    <property type="entry name" value="Peptidase_M14"/>
    <property type="match status" value="1"/>
</dbReference>
<keyword evidence="13" id="KW-1185">Reference proteome</keyword>
<keyword evidence="6 11" id="KW-0732">Signal</keyword>
<dbReference type="WBParaSite" id="MBELARI_LOCUS20596">
    <property type="protein sequence ID" value="MBELARI_LOCUS20596"/>
    <property type="gene ID" value="MBELARI_LOCUS20596"/>
</dbReference>
<comment type="cofactor">
    <cofactor evidence="1">
        <name>Zn(2+)</name>
        <dbReference type="ChEBI" id="CHEBI:29105"/>
    </cofactor>
</comment>
<evidence type="ECO:0000256" key="2">
    <source>
        <dbReference type="ARBA" id="ARBA00005988"/>
    </source>
</evidence>